<feature type="region of interest" description="Disordered" evidence="1">
    <location>
        <begin position="123"/>
        <end position="155"/>
    </location>
</feature>
<feature type="compositionally biased region" description="Acidic residues" evidence="1">
    <location>
        <begin position="130"/>
        <end position="155"/>
    </location>
</feature>
<dbReference type="Proteomes" id="UP000256964">
    <property type="component" value="Unassembled WGS sequence"/>
</dbReference>
<reference evidence="2 3" key="1">
    <citation type="journal article" date="2018" name="Biotechnol. Biofuels">
        <title>Integrative visual omics of the white-rot fungus Polyporus brumalis exposes the biotechnological potential of its oxidative enzymes for delignifying raw plant biomass.</title>
        <authorList>
            <person name="Miyauchi S."/>
            <person name="Rancon A."/>
            <person name="Drula E."/>
            <person name="Hage H."/>
            <person name="Chaduli D."/>
            <person name="Favel A."/>
            <person name="Grisel S."/>
            <person name="Henrissat B."/>
            <person name="Herpoel-Gimbert I."/>
            <person name="Ruiz-Duenas F.J."/>
            <person name="Chevret D."/>
            <person name="Hainaut M."/>
            <person name="Lin J."/>
            <person name="Wang M."/>
            <person name="Pangilinan J."/>
            <person name="Lipzen A."/>
            <person name="Lesage-Meessen L."/>
            <person name="Navarro D."/>
            <person name="Riley R."/>
            <person name="Grigoriev I.V."/>
            <person name="Zhou S."/>
            <person name="Raouche S."/>
            <person name="Rosso M.N."/>
        </authorList>
    </citation>
    <scope>NUCLEOTIDE SEQUENCE [LARGE SCALE GENOMIC DNA]</scope>
    <source>
        <strain evidence="2 3">BRFM 1820</strain>
    </source>
</reference>
<accession>A0A371DEH6</accession>
<feature type="region of interest" description="Disordered" evidence="1">
    <location>
        <begin position="61"/>
        <end position="82"/>
    </location>
</feature>
<name>A0A371DEH6_9APHY</name>
<keyword evidence="3" id="KW-1185">Reference proteome</keyword>
<dbReference type="AlphaFoldDB" id="A0A371DEH6"/>
<proteinExistence type="predicted"/>
<evidence type="ECO:0000256" key="1">
    <source>
        <dbReference type="SAM" id="MobiDB-lite"/>
    </source>
</evidence>
<dbReference type="OrthoDB" id="2723743at2759"/>
<sequence>LWAKLGAKHMSEDETDVDSKGNKLHPPRWWIIKCLWQSSKLRKFLHKLDRHYRGDYASPIRYGKKGKSGGNPPRLRLKNKVNPKEKLGDVPVGLWRNCYSKKFLALLKPSELRKLQMIDEDFDFTLPEDPPTDGEDDSTDSSEEEEVDEMMGGDD</sequence>
<evidence type="ECO:0000313" key="2">
    <source>
        <dbReference type="EMBL" id="RDX50955.1"/>
    </source>
</evidence>
<feature type="non-terminal residue" evidence="2">
    <location>
        <position position="1"/>
    </location>
</feature>
<evidence type="ECO:0000313" key="3">
    <source>
        <dbReference type="Proteomes" id="UP000256964"/>
    </source>
</evidence>
<gene>
    <name evidence="2" type="ORF">OH76DRAFT_1347926</name>
</gene>
<organism evidence="2 3">
    <name type="scientific">Lentinus brumalis</name>
    <dbReference type="NCBI Taxonomy" id="2498619"/>
    <lineage>
        <taxon>Eukaryota</taxon>
        <taxon>Fungi</taxon>
        <taxon>Dikarya</taxon>
        <taxon>Basidiomycota</taxon>
        <taxon>Agaricomycotina</taxon>
        <taxon>Agaricomycetes</taxon>
        <taxon>Polyporales</taxon>
        <taxon>Polyporaceae</taxon>
        <taxon>Lentinus</taxon>
    </lineage>
</organism>
<protein>
    <submittedName>
        <fullName evidence="2">Uncharacterized protein</fullName>
    </submittedName>
</protein>
<dbReference type="EMBL" id="KZ857397">
    <property type="protein sequence ID" value="RDX50955.1"/>
    <property type="molecule type" value="Genomic_DNA"/>
</dbReference>